<evidence type="ECO:0000313" key="6">
    <source>
        <dbReference type="EMBL" id="PLW75097.1"/>
    </source>
</evidence>
<sequence>MAGKRTIGLEKTERDADPFVGGQVDPDRHRPVVDGKRIKGRGTRSNQTGRFEPYQKEPVDDGWGGAWDDDDLPPFRTEVQEEKSRTIITRNDSPDIPFDRSINPYRGCEHGCVYCFARPSHAYMGLSAGLDFETKLFAKPDAATQLSQELAARGYKPRPIAIGTNTDPYQPIERRYRLMPDILDVLIETGHPVAIVTKSSLILRDIDRLKVLNERNLVKVALSVTSLDNKLSRALEPRAASPKRRLETIEKLAEAGIPTSVLVAPIIPALNDDELEAILSAAYDAGAREAGTILLRLPNEVSPLFQDWLLQHYPDRYRHVMSILRSMRGGKDYDSRTGHRMRGSGPHADILSKRMDVACRKLGFATRRTRLSLKYFNPPARNDAQLTLF</sequence>
<dbReference type="CDD" id="cd01335">
    <property type="entry name" value="Radical_SAM"/>
    <property type="match status" value="1"/>
</dbReference>
<evidence type="ECO:0000256" key="4">
    <source>
        <dbReference type="SAM" id="MobiDB-lite"/>
    </source>
</evidence>
<proteinExistence type="predicted"/>
<reference evidence="6 7" key="1">
    <citation type="submission" date="2018-01" db="EMBL/GenBank/DDBJ databases">
        <title>The draft genome sequence of Cohaesibacter sp. H1304.</title>
        <authorList>
            <person name="Wang N.-N."/>
            <person name="Du Z.-J."/>
        </authorList>
    </citation>
    <scope>NUCLEOTIDE SEQUENCE [LARGE SCALE GENOMIC DNA]</scope>
    <source>
        <strain evidence="6 7">H1304</strain>
    </source>
</reference>
<accession>A0A2N5XKY8</accession>
<dbReference type="PANTHER" id="PTHR43432:SF3">
    <property type="entry name" value="SLR0285 PROTEIN"/>
    <property type="match status" value="1"/>
</dbReference>
<dbReference type="EMBL" id="PKUQ01000055">
    <property type="protein sequence ID" value="PLW75097.1"/>
    <property type="molecule type" value="Genomic_DNA"/>
</dbReference>
<name>A0A2N5XKY8_9HYPH</name>
<dbReference type="NCBIfam" id="NF033668">
    <property type="entry name" value="rSAM_PA0069"/>
    <property type="match status" value="1"/>
</dbReference>
<dbReference type="SMART" id="SM00729">
    <property type="entry name" value="Elp3"/>
    <property type="match status" value="1"/>
</dbReference>
<organism evidence="6 7">
    <name type="scientific">Cohaesibacter celericrescens</name>
    <dbReference type="NCBI Taxonomy" id="2067669"/>
    <lineage>
        <taxon>Bacteria</taxon>
        <taxon>Pseudomonadati</taxon>
        <taxon>Pseudomonadota</taxon>
        <taxon>Alphaproteobacteria</taxon>
        <taxon>Hyphomicrobiales</taxon>
        <taxon>Cohaesibacteraceae</taxon>
    </lineage>
</organism>
<feature type="compositionally biased region" description="Basic and acidic residues" evidence="4">
    <location>
        <begin position="25"/>
        <end position="37"/>
    </location>
</feature>
<dbReference type="InterPro" id="IPR040086">
    <property type="entry name" value="MJ0683-like"/>
</dbReference>
<evidence type="ECO:0000259" key="5">
    <source>
        <dbReference type="PROSITE" id="PS51918"/>
    </source>
</evidence>
<evidence type="ECO:0000256" key="2">
    <source>
        <dbReference type="ARBA" id="ARBA00023004"/>
    </source>
</evidence>
<dbReference type="GO" id="GO:0051536">
    <property type="term" value="F:iron-sulfur cluster binding"/>
    <property type="evidence" value="ECO:0007669"/>
    <property type="project" value="UniProtKB-KW"/>
</dbReference>
<evidence type="ECO:0000256" key="3">
    <source>
        <dbReference type="ARBA" id="ARBA00023014"/>
    </source>
</evidence>
<dbReference type="InterPro" id="IPR006638">
    <property type="entry name" value="Elp3/MiaA/NifB-like_rSAM"/>
</dbReference>
<evidence type="ECO:0000313" key="7">
    <source>
        <dbReference type="Proteomes" id="UP000234881"/>
    </source>
</evidence>
<dbReference type="InterPro" id="IPR058240">
    <property type="entry name" value="rSAM_sf"/>
</dbReference>
<dbReference type="InterPro" id="IPR007197">
    <property type="entry name" value="rSAM"/>
</dbReference>
<dbReference type="AlphaFoldDB" id="A0A2N5XKY8"/>
<dbReference type="PROSITE" id="PS51918">
    <property type="entry name" value="RADICAL_SAM"/>
    <property type="match status" value="1"/>
</dbReference>
<evidence type="ECO:0000256" key="1">
    <source>
        <dbReference type="ARBA" id="ARBA00022723"/>
    </source>
</evidence>
<dbReference type="SFLD" id="SFLDG01084">
    <property type="entry name" value="Uncharacterised_Radical_SAM_Su"/>
    <property type="match status" value="1"/>
</dbReference>
<dbReference type="Gene3D" id="3.80.30.30">
    <property type="match status" value="1"/>
</dbReference>
<feature type="domain" description="Radical SAM core" evidence="5">
    <location>
        <begin position="94"/>
        <end position="331"/>
    </location>
</feature>
<dbReference type="PANTHER" id="PTHR43432">
    <property type="entry name" value="SLR0285 PROTEIN"/>
    <property type="match status" value="1"/>
</dbReference>
<keyword evidence="7" id="KW-1185">Reference proteome</keyword>
<keyword evidence="1" id="KW-0479">Metal-binding</keyword>
<protein>
    <submittedName>
        <fullName evidence="6">Radical SAM protein</fullName>
    </submittedName>
</protein>
<dbReference type="GO" id="GO:0003824">
    <property type="term" value="F:catalytic activity"/>
    <property type="evidence" value="ECO:0007669"/>
    <property type="project" value="InterPro"/>
</dbReference>
<dbReference type="Proteomes" id="UP000234881">
    <property type="component" value="Unassembled WGS sequence"/>
</dbReference>
<dbReference type="OrthoDB" id="9785699at2"/>
<feature type="region of interest" description="Disordered" evidence="4">
    <location>
        <begin position="1"/>
        <end position="66"/>
    </location>
</feature>
<feature type="compositionally biased region" description="Basic and acidic residues" evidence="4">
    <location>
        <begin position="7"/>
        <end position="17"/>
    </location>
</feature>
<keyword evidence="3" id="KW-0411">Iron-sulfur</keyword>
<dbReference type="GO" id="GO:0046872">
    <property type="term" value="F:metal ion binding"/>
    <property type="evidence" value="ECO:0007669"/>
    <property type="project" value="UniProtKB-KW"/>
</dbReference>
<dbReference type="Pfam" id="PF04055">
    <property type="entry name" value="Radical_SAM"/>
    <property type="match status" value="1"/>
</dbReference>
<dbReference type="SFLD" id="SFLDS00029">
    <property type="entry name" value="Radical_SAM"/>
    <property type="match status" value="1"/>
</dbReference>
<dbReference type="SUPFAM" id="SSF102114">
    <property type="entry name" value="Radical SAM enzymes"/>
    <property type="match status" value="1"/>
</dbReference>
<keyword evidence="2" id="KW-0408">Iron</keyword>
<dbReference type="RefSeq" id="WP_101535997.1">
    <property type="nucleotide sequence ID" value="NZ_PKUQ01000055.1"/>
</dbReference>
<gene>
    <name evidence="6" type="ORF">C0081_22690</name>
</gene>
<comment type="caution">
    <text evidence="6">The sequence shown here is derived from an EMBL/GenBank/DDBJ whole genome shotgun (WGS) entry which is preliminary data.</text>
</comment>